<evidence type="ECO:0000256" key="7">
    <source>
        <dbReference type="SAM" id="MobiDB-lite"/>
    </source>
</evidence>
<comment type="similarity">
    <text evidence="1">Belongs to the site-specific recombinase resolvase family.</text>
</comment>
<reference evidence="9" key="1">
    <citation type="journal article" date="2013" name="Plasmid">
        <title>Complete nucleotide sequence of the self-transmissible TOL plasmid pD2RT provides new insight into arrangement of toluene catabolic plasmids.</title>
        <authorList>
            <person name="Jutkina J."/>
            <person name="Hansen L.H."/>
            <person name="Li L."/>
            <person name="Heinaru E."/>
            <person name="Vedler E."/>
            <person name="Joesaar M."/>
            <person name="Heinaru A."/>
        </authorList>
    </citation>
    <scope>NUCLEOTIDE SEQUENCE</scope>
    <source>
        <strain evidence="9">D2RT</strain>
        <plasmid evidence="9">pD2RT</plasmid>
    </source>
</reference>
<gene>
    <name evidence="9" type="ORF">pD2RT_131</name>
</gene>
<feature type="region of interest" description="Disordered" evidence="7">
    <location>
        <begin position="136"/>
        <end position="191"/>
    </location>
</feature>
<name>R4IV18_9PSED</name>
<organism evidence="9">
    <name type="scientific">Pseudomonas migulae</name>
    <dbReference type="NCBI Taxonomy" id="78543"/>
    <lineage>
        <taxon>Bacteria</taxon>
        <taxon>Pseudomonadati</taxon>
        <taxon>Pseudomonadota</taxon>
        <taxon>Gammaproteobacteria</taxon>
        <taxon>Pseudomonadales</taxon>
        <taxon>Pseudomonadaceae</taxon>
        <taxon>Pseudomonas</taxon>
    </lineage>
</organism>
<proteinExistence type="inferred from homology"/>
<dbReference type="GO" id="GO:0000150">
    <property type="term" value="F:DNA strand exchange activity"/>
    <property type="evidence" value="ECO:0007669"/>
    <property type="project" value="InterPro"/>
</dbReference>
<dbReference type="EMBL" id="JX891462">
    <property type="protein sequence ID" value="AGC70485.1"/>
    <property type="molecule type" value="Genomic_DNA"/>
</dbReference>
<keyword evidence="4" id="KW-0233">DNA recombination</keyword>
<dbReference type="PANTHER" id="PTHR30461">
    <property type="entry name" value="DNA-INVERTASE FROM LAMBDOID PROPHAGE"/>
    <property type="match status" value="1"/>
</dbReference>
<dbReference type="InterPro" id="IPR050639">
    <property type="entry name" value="SSR_resolvase"/>
</dbReference>
<dbReference type="PROSITE" id="PS00398">
    <property type="entry name" value="RECOMBINASES_2"/>
    <property type="match status" value="1"/>
</dbReference>
<evidence type="ECO:0000256" key="5">
    <source>
        <dbReference type="PIRSR" id="PIRSR606118-50"/>
    </source>
</evidence>
<evidence type="ECO:0000256" key="2">
    <source>
        <dbReference type="ARBA" id="ARBA00022908"/>
    </source>
</evidence>
<evidence type="ECO:0000259" key="8">
    <source>
        <dbReference type="PROSITE" id="PS51736"/>
    </source>
</evidence>
<keyword evidence="9" id="KW-0614">Plasmid</keyword>
<sequence length="210" mass="23356">MQGQRIGYIRVSSFDQNPERQLEQTEVSKVFTDKASGKDTQRPQLEALLSFVREGDTVVVHSMDRLARNLDDLRRLVQKLTQRGVRIEFLKEGLVFTGEDSPMANLMLSVMGAFAEFERALIRERQREGIALAKQRGAYRGQPCPTSRLLPCGSGRRQANPRPSSPASSTSAGKPSTSTSARTTDLCRVARSSRPLSATPCLRCRKARMT</sequence>
<feature type="domain" description="Resolvase/invertase-type recombinase catalytic" evidence="8">
    <location>
        <begin position="4"/>
        <end position="137"/>
    </location>
</feature>
<dbReference type="InterPro" id="IPR006119">
    <property type="entry name" value="Resolv_N"/>
</dbReference>
<feature type="compositionally biased region" description="Low complexity" evidence="7">
    <location>
        <begin position="165"/>
        <end position="181"/>
    </location>
</feature>
<dbReference type="GO" id="GO:0015074">
    <property type="term" value="P:DNA integration"/>
    <property type="evidence" value="ECO:0007669"/>
    <property type="project" value="UniProtKB-KW"/>
</dbReference>
<evidence type="ECO:0000256" key="6">
    <source>
        <dbReference type="PROSITE-ProRule" id="PRU10137"/>
    </source>
</evidence>
<accession>R4IV18</accession>
<dbReference type="SMART" id="SM00857">
    <property type="entry name" value="Resolvase"/>
    <property type="match status" value="1"/>
</dbReference>
<dbReference type="AlphaFoldDB" id="R4IV18"/>
<dbReference type="PROSITE" id="PS00397">
    <property type="entry name" value="RECOMBINASES_1"/>
    <property type="match status" value="1"/>
</dbReference>
<dbReference type="PANTHER" id="PTHR30461:SF26">
    <property type="entry name" value="RESOLVASE HOMOLOG YNEB"/>
    <property type="match status" value="1"/>
</dbReference>
<dbReference type="Pfam" id="PF00239">
    <property type="entry name" value="Resolvase"/>
    <property type="match status" value="1"/>
</dbReference>
<dbReference type="CDD" id="cd03768">
    <property type="entry name" value="SR_ResInv"/>
    <property type="match status" value="1"/>
</dbReference>
<geneLocation type="plasmid" evidence="9">
    <name>pD2RT</name>
</geneLocation>
<keyword evidence="3" id="KW-0238">DNA-binding</keyword>
<evidence type="ECO:0000256" key="3">
    <source>
        <dbReference type="ARBA" id="ARBA00023125"/>
    </source>
</evidence>
<dbReference type="InterPro" id="IPR036162">
    <property type="entry name" value="Resolvase-like_N_sf"/>
</dbReference>
<evidence type="ECO:0000313" key="9">
    <source>
        <dbReference type="EMBL" id="AGC70485.1"/>
    </source>
</evidence>
<dbReference type="PROSITE" id="PS51736">
    <property type="entry name" value="RECOMBINASES_3"/>
    <property type="match status" value="1"/>
</dbReference>
<dbReference type="SUPFAM" id="SSF53041">
    <property type="entry name" value="Resolvase-like"/>
    <property type="match status" value="1"/>
</dbReference>
<dbReference type="Gene3D" id="3.40.50.1390">
    <property type="entry name" value="Resolvase, N-terminal catalytic domain"/>
    <property type="match status" value="1"/>
</dbReference>
<keyword evidence="2" id="KW-0229">DNA integration</keyword>
<dbReference type="GO" id="GO:0003677">
    <property type="term" value="F:DNA binding"/>
    <property type="evidence" value="ECO:0007669"/>
    <property type="project" value="UniProtKB-KW"/>
</dbReference>
<protein>
    <submittedName>
        <fullName evidence="9">Putative resolvase TnpR</fullName>
    </submittedName>
</protein>
<feature type="active site" description="O-(5'-phospho-DNA)-serine intermediate" evidence="5 6">
    <location>
        <position position="12"/>
    </location>
</feature>
<evidence type="ECO:0000256" key="1">
    <source>
        <dbReference type="ARBA" id="ARBA00009913"/>
    </source>
</evidence>
<evidence type="ECO:0000256" key="4">
    <source>
        <dbReference type="ARBA" id="ARBA00023172"/>
    </source>
</evidence>
<dbReference type="InterPro" id="IPR006118">
    <property type="entry name" value="Recombinase_CS"/>
</dbReference>